<feature type="transmembrane region" description="Helical" evidence="2">
    <location>
        <begin position="61"/>
        <end position="82"/>
    </location>
</feature>
<keyword evidence="2" id="KW-0472">Membrane</keyword>
<name>A0A182IQ36_ANOAO</name>
<evidence type="ECO:0000256" key="1">
    <source>
        <dbReference type="SAM" id="MobiDB-lite"/>
    </source>
</evidence>
<feature type="compositionally biased region" description="Polar residues" evidence="1">
    <location>
        <begin position="1"/>
        <end position="24"/>
    </location>
</feature>
<feature type="region of interest" description="Disordered" evidence="1">
    <location>
        <begin position="1"/>
        <end position="27"/>
    </location>
</feature>
<keyword evidence="2" id="KW-1133">Transmembrane helix</keyword>
<protein>
    <submittedName>
        <fullName evidence="3">Uncharacterized protein</fullName>
    </submittedName>
</protein>
<dbReference type="EnsemblMetazoa" id="AATE003318-RA">
    <property type="protein sequence ID" value="AATE003318-PA.1"/>
    <property type="gene ID" value="AATE003318"/>
</dbReference>
<keyword evidence="2" id="KW-0812">Transmembrane</keyword>
<reference evidence="3" key="1">
    <citation type="submission" date="2022-08" db="UniProtKB">
        <authorList>
            <consortium name="EnsemblMetazoa"/>
        </authorList>
    </citation>
    <scope>IDENTIFICATION</scope>
    <source>
        <strain evidence="3">EBRO</strain>
    </source>
</reference>
<proteinExistence type="predicted"/>
<sequence length="134" mass="14301">MVASSSAASGRTGKNGSNTINSGNDPAKRNVQSIATANCASNSAAAASGDHRSQRGVVNCFLRFIFLRNIFILLIVVSSLLVSTTDAVISSREYGKLRIQKGDTKGHCFRTFSLQAVKSKPGLDYFLETTKLKA</sequence>
<organism evidence="3">
    <name type="scientific">Anopheles atroparvus</name>
    <name type="common">European mosquito</name>
    <dbReference type="NCBI Taxonomy" id="41427"/>
    <lineage>
        <taxon>Eukaryota</taxon>
        <taxon>Metazoa</taxon>
        <taxon>Ecdysozoa</taxon>
        <taxon>Arthropoda</taxon>
        <taxon>Hexapoda</taxon>
        <taxon>Insecta</taxon>
        <taxon>Pterygota</taxon>
        <taxon>Neoptera</taxon>
        <taxon>Endopterygota</taxon>
        <taxon>Diptera</taxon>
        <taxon>Nematocera</taxon>
        <taxon>Culicoidea</taxon>
        <taxon>Culicidae</taxon>
        <taxon>Anophelinae</taxon>
        <taxon>Anopheles</taxon>
    </lineage>
</organism>
<evidence type="ECO:0000256" key="2">
    <source>
        <dbReference type="SAM" id="Phobius"/>
    </source>
</evidence>
<evidence type="ECO:0000313" key="3">
    <source>
        <dbReference type="EnsemblMetazoa" id="AATE003318-PA.1"/>
    </source>
</evidence>
<dbReference type="VEuPathDB" id="VectorBase:AATE003318"/>
<dbReference type="AlphaFoldDB" id="A0A182IQ36"/>
<accession>A0A182IQ36</accession>